<evidence type="ECO:0000313" key="2">
    <source>
        <dbReference type="Proteomes" id="UP000324781"/>
    </source>
</evidence>
<gene>
    <name evidence="1" type="ORF">SAMN05444373_10692</name>
</gene>
<evidence type="ECO:0000313" key="1">
    <source>
        <dbReference type="EMBL" id="SHJ54208.1"/>
    </source>
</evidence>
<proteinExistence type="predicted"/>
<keyword evidence="1" id="KW-0328">Glycosyltransferase</keyword>
<dbReference type="RefSeq" id="WP_149679632.1">
    <property type="nucleotide sequence ID" value="NZ_DAONMB010000069.1"/>
</dbReference>
<sequence>MNSQLISYLFETRAIRVCPKDSPFWYTSGKIGPYYINTHFLFGSEEEANRFLERIDSLKEDKMACSGALHQIVREQYQKSPIYKGTIDALTAYIREYLDPEAIDYISGGERRDWFFSLLVAEHLEKPHITLFKDMDAVVYENGSSRDAADLKGATVLHVADLITSASSYERAWVPIIHKIGARMKHSLVVVDRLQGGAEVLGRLGVTSHALVSIDRGVFEEACRKHYIGRDQLQMVLDYMEDPDGSMRSFLMEHPEFLTHALNSGGKTAERAKLLIENDFYKLGMEQGK</sequence>
<accession>A0A1M6K5G7</accession>
<keyword evidence="2" id="KW-1185">Reference proteome</keyword>
<organism evidence="1 2">
    <name type="scientific">Thermoclostridium caenicola</name>
    <dbReference type="NCBI Taxonomy" id="659425"/>
    <lineage>
        <taxon>Bacteria</taxon>
        <taxon>Bacillati</taxon>
        <taxon>Bacillota</taxon>
        <taxon>Clostridia</taxon>
        <taxon>Eubacteriales</taxon>
        <taxon>Oscillospiraceae</taxon>
        <taxon>Thermoclostridium</taxon>
    </lineage>
</organism>
<dbReference type="GO" id="GO:0016757">
    <property type="term" value="F:glycosyltransferase activity"/>
    <property type="evidence" value="ECO:0007669"/>
    <property type="project" value="UniProtKB-KW"/>
</dbReference>
<dbReference type="Gene3D" id="3.40.50.2020">
    <property type="match status" value="1"/>
</dbReference>
<dbReference type="EMBL" id="FQZP01000069">
    <property type="protein sequence ID" value="SHJ54208.1"/>
    <property type="molecule type" value="Genomic_DNA"/>
</dbReference>
<dbReference type="InterPro" id="IPR029057">
    <property type="entry name" value="PRTase-like"/>
</dbReference>
<dbReference type="Proteomes" id="UP000324781">
    <property type="component" value="Unassembled WGS sequence"/>
</dbReference>
<name>A0A1M6K5G7_9FIRM</name>
<protein>
    <submittedName>
        <fullName evidence="1">Orotate phosphoribosyltransferase</fullName>
    </submittedName>
</protein>
<dbReference type="OrthoDB" id="2581333at2"/>
<keyword evidence="1" id="KW-0808">Transferase</keyword>
<reference evidence="1 2" key="1">
    <citation type="submission" date="2016-11" db="EMBL/GenBank/DDBJ databases">
        <authorList>
            <person name="Varghese N."/>
            <person name="Submissions S."/>
        </authorList>
    </citation>
    <scope>NUCLEOTIDE SEQUENCE [LARGE SCALE GENOMIC DNA]</scope>
    <source>
        <strain evidence="1 2">DSM 19027</strain>
    </source>
</reference>
<dbReference type="InterPro" id="IPR000836">
    <property type="entry name" value="PRTase_dom"/>
</dbReference>
<dbReference type="SUPFAM" id="SSF53271">
    <property type="entry name" value="PRTase-like"/>
    <property type="match status" value="1"/>
</dbReference>
<dbReference type="CDD" id="cd06223">
    <property type="entry name" value="PRTases_typeI"/>
    <property type="match status" value="1"/>
</dbReference>
<dbReference type="AlphaFoldDB" id="A0A1M6K5G7"/>